<dbReference type="InterPro" id="IPR007344">
    <property type="entry name" value="GrpB/CoaE"/>
</dbReference>
<sequence length="337" mass="38831">MASSKIELNEVKFENVELTNVKMTHSNFTNITFINCTFRHVNFSNSSFNNISMVDCDLDEVDFTQSEFDGIQFISSNFKQALFNKSNFIFTKYEDCQLIEVEFIRIKHKELSLTKCLLSKNNFLYTRLDGLNFSNLKLSDLLFSMDLISGMTITKEQAMAFFEELGVNVVVANYSEDWAKEFEKIKTDILKKISADIIRIEHVGSTSVEGLCAKPIIDIDIVIEDYSKFEAVKSGLASLGYEYEGDLGITEREAFSYEIDQKNQFMEHHIYVCPKHSVELNRHVTFRDHLRNNQPDCQKYGEIKRAAAKKFPTDIEGYLDMKGVVISEIYQRCGLLK</sequence>
<organism evidence="1">
    <name type="scientific">Latilactobacillus sakei</name>
    <name type="common">Lactobacillus sakei</name>
    <dbReference type="NCBI Taxonomy" id="1599"/>
    <lineage>
        <taxon>Bacteria</taxon>
        <taxon>Bacillati</taxon>
        <taxon>Bacillota</taxon>
        <taxon>Bacilli</taxon>
        <taxon>Lactobacillales</taxon>
        <taxon>Lactobacillaceae</taxon>
        <taxon>Latilactobacillus</taxon>
    </lineage>
</organism>
<dbReference type="AlphaFoldDB" id="A0A2H1MYF0"/>
<protein>
    <submittedName>
        <fullName evidence="1">Dephospho-CoA kinase-like protein</fullName>
    </submittedName>
</protein>
<dbReference type="Pfam" id="PF13599">
    <property type="entry name" value="Pentapeptide_4"/>
    <property type="match status" value="1"/>
</dbReference>
<dbReference type="SUPFAM" id="SSF141571">
    <property type="entry name" value="Pentapeptide repeat-like"/>
    <property type="match status" value="1"/>
</dbReference>
<name>A0A2H1MYF0_LATSK</name>
<dbReference type="RefSeq" id="WP_159372809.1">
    <property type="nucleotide sequence ID" value="NZ_LT907987.1"/>
</dbReference>
<dbReference type="InterPro" id="IPR043519">
    <property type="entry name" value="NT_sf"/>
</dbReference>
<dbReference type="PANTHER" id="PTHR34822:SF1">
    <property type="entry name" value="GRPB FAMILY PROTEIN"/>
    <property type="match status" value="1"/>
</dbReference>
<geneLocation type="plasmid" evidence="1">
    <name>p332A2</name>
</geneLocation>
<evidence type="ECO:0000313" key="1">
    <source>
        <dbReference type="EMBL" id="SOE45458.1"/>
    </source>
</evidence>
<accession>A0A2H1MYF0</accession>
<dbReference type="GO" id="GO:0016301">
    <property type="term" value="F:kinase activity"/>
    <property type="evidence" value="ECO:0007669"/>
    <property type="project" value="UniProtKB-KW"/>
</dbReference>
<keyword evidence="1" id="KW-0418">Kinase</keyword>
<dbReference type="EMBL" id="LT907987">
    <property type="protein sequence ID" value="SOE45458.1"/>
    <property type="molecule type" value="Genomic_DNA"/>
</dbReference>
<dbReference type="Pfam" id="PF04229">
    <property type="entry name" value="GrpB"/>
    <property type="match status" value="1"/>
</dbReference>
<dbReference type="InterPro" id="IPR001646">
    <property type="entry name" value="5peptide_repeat"/>
</dbReference>
<dbReference type="Gene3D" id="3.30.460.10">
    <property type="entry name" value="Beta Polymerase, domain 2"/>
    <property type="match status" value="1"/>
</dbReference>
<proteinExistence type="predicted"/>
<gene>
    <name evidence="1" type="ORF">LSAT332_A200515</name>
</gene>
<dbReference type="SUPFAM" id="SSF81301">
    <property type="entry name" value="Nucleotidyltransferase"/>
    <property type="match status" value="1"/>
</dbReference>
<keyword evidence="1" id="KW-0614">Plasmid</keyword>
<reference evidence="1" key="1">
    <citation type="submission" date="2017-09" db="EMBL/GenBank/DDBJ databases">
        <authorList>
            <person name="Ehlers B."/>
            <person name="Leendertz F.H."/>
        </authorList>
    </citation>
    <scope>NUCLEOTIDE SEQUENCE</scope>
    <source>
        <strain evidence="1">T332</strain>
    </source>
</reference>
<dbReference type="Gene3D" id="2.160.20.80">
    <property type="entry name" value="E3 ubiquitin-protein ligase SopA"/>
    <property type="match status" value="1"/>
</dbReference>
<keyword evidence="1" id="KW-0808">Transferase</keyword>
<dbReference type="PANTHER" id="PTHR34822">
    <property type="entry name" value="GRPB DOMAIN PROTEIN (AFU_ORTHOLOGUE AFUA_1G01530)"/>
    <property type="match status" value="1"/>
</dbReference>